<sequence length="232" mass="26916">MAIYGYSERGIINSLVFSIGDDNALMGSFIKSLGIPMRLGTPREYTVLLEHSFFELGVSDLIIIISYDDSAEDKVLFIEGKAKNSGSTNWPIVYYQDRFDKNKEHHGFTSNLFFQLHLKKLLFDRREVIMETGEIIEPRFNKKRKTARNPIVTRAFEHIAKCRPFYVGIVPLTDREIAEFNSTVVYTNYPEDFVKIGKYIHLVSWETVYGFCIAKGLETVNSNFEYNRELFF</sequence>
<dbReference type="Proteomes" id="UP001304515">
    <property type="component" value="Chromosome"/>
</dbReference>
<accession>A0AA96EYV6</accession>
<evidence type="ECO:0000313" key="1">
    <source>
        <dbReference type="EMBL" id="WNM17975.1"/>
    </source>
</evidence>
<evidence type="ECO:0000313" key="3">
    <source>
        <dbReference type="Proteomes" id="UP001304515"/>
    </source>
</evidence>
<proteinExistence type="predicted"/>
<dbReference type="AlphaFoldDB" id="A0AA96F1C1"/>
<name>A0AA96F1C1_9FLAO</name>
<organism evidence="2 3">
    <name type="scientific">Flavobacterium capsici</name>
    <dbReference type="NCBI Taxonomy" id="3075618"/>
    <lineage>
        <taxon>Bacteria</taxon>
        <taxon>Pseudomonadati</taxon>
        <taxon>Bacteroidota</taxon>
        <taxon>Flavobacteriia</taxon>
        <taxon>Flavobacteriales</taxon>
        <taxon>Flavobacteriaceae</taxon>
        <taxon>Flavobacterium</taxon>
    </lineage>
</organism>
<dbReference type="EMBL" id="CP134878">
    <property type="protein sequence ID" value="WNM17975.1"/>
    <property type="molecule type" value="Genomic_DNA"/>
</dbReference>
<protein>
    <submittedName>
        <fullName evidence="2">Uncharacterized protein</fullName>
    </submittedName>
</protein>
<dbReference type="EMBL" id="CP134890">
    <property type="protein sequence ID" value="WNM22027.1"/>
    <property type="molecule type" value="Genomic_DNA"/>
</dbReference>
<evidence type="ECO:0000313" key="2">
    <source>
        <dbReference type="EMBL" id="WNM22027.1"/>
    </source>
</evidence>
<dbReference type="RefSeq" id="WP_313321625.1">
    <property type="nucleotide sequence ID" value="NZ_CP134878.1"/>
</dbReference>
<dbReference type="KEGG" id="fcj:RN605_01410"/>
<reference evidence="2 3" key="1">
    <citation type="submission" date="2023-09" db="EMBL/GenBank/DDBJ databases">
        <title>Flavobacterium sp. a novel bacteria isolate from Pepper rhizosphere.</title>
        <authorList>
            <person name="Peng Y."/>
            <person name="Lee J."/>
        </authorList>
    </citation>
    <scope>NUCLEOTIDE SEQUENCE [LARGE SCALE GENOMIC DNA]</scope>
    <source>
        <strain evidence="1">PMR2A8</strain>
        <strain evidence="2 3">PMTSA4</strain>
    </source>
</reference>
<gene>
    <name evidence="2" type="ORF">RN605_01410</name>
    <name evidence="1" type="ORF">RN608_08110</name>
</gene>
<accession>A0AA96F1C1</accession>
<keyword evidence="3" id="KW-1185">Reference proteome</keyword>